<name>A0ACC0P3K2_RHOML</name>
<dbReference type="EMBL" id="CM046391">
    <property type="protein sequence ID" value="KAI8559729.1"/>
    <property type="molecule type" value="Genomic_DNA"/>
</dbReference>
<dbReference type="Proteomes" id="UP001062846">
    <property type="component" value="Chromosome 4"/>
</dbReference>
<evidence type="ECO:0000313" key="2">
    <source>
        <dbReference type="Proteomes" id="UP001062846"/>
    </source>
</evidence>
<proteinExistence type="predicted"/>
<sequence length="696" mass="78295">MDAGNGDDRQSHSGSSDELPRNPIAPQGRGSVGEEAASNTVGGGIGAGPLGSTATPTDSTRATSNSGFSGSKRPRRYSWVWNHFTINDNFINESGIDIGPRSVCHYCDKHYKCRSHNGNGPEGRHLKSKHADKIAGASDSSNFVYSKEKMRHGLALYVAAAEQPFTFGDDIRFEYFVQNYLNPSFAKVSRNSTRSDTKKAHSEVKKDLISELATVGAIGFTSDMWSGINNRGYICVTAHYKDSSWTLQKKIIAFRLVEFPHDANHIFDSIMGVFRDFSVLDKVYSITFDNHSANTATLPLFVRNLTTPYFGELLHLRCVCHVINLVVQDGLEKIAPQISKIRNAVLFIGNSPSRQQEFDKMCTTFYNLKPKNMNADVQNRWNSTYLMLKSCRKYSDVISAYVNQRYRPYLDSPLTQDHWKIGFEFMKFLKVFYVATLCCSGVRYPTSCIVLHHLFNISVNFRKHREHPNFVHACLAMEAKFRKYYEEMPPIFMLAAVMDPRMKLKGVSLVLGQIGTNLGIFTLPSSDDVYDLLTTMYAKYDSKFHSTAASTAAPLTSSTSGNDEFWNFVSSNIGIGSSTVSSRIELDKYLDLESVNVNEMRDFDVLAWWKKNEDKYPVLSIMTRDLLTPLVSSVASESAFSAGSRVLDERRNRLAPDILDCLICLKDWEDARLGIQKRSAKDEFRGYFADSDIDSD</sequence>
<accession>A0ACC0P3K2</accession>
<gene>
    <name evidence="1" type="ORF">RHMOL_Rhmol04G0196800</name>
</gene>
<comment type="caution">
    <text evidence="1">The sequence shown here is derived from an EMBL/GenBank/DDBJ whole genome shotgun (WGS) entry which is preliminary data.</text>
</comment>
<organism evidence="1 2">
    <name type="scientific">Rhododendron molle</name>
    <name type="common">Chinese azalea</name>
    <name type="synonym">Azalea mollis</name>
    <dbReference type="NCBI Taxonomy" id="49168"/>
    <lineage>
        <taxon>Eukaryota</taxon>
        <taxon>Viridiplantae</taxon>
        <taxon>Streptophyta</taxon>
        <taxon>Embryophyta</taxon>
        <taxon>Tracheophyta</taxon>
        <taxon>Spermatophyta</taxon>
        <taxon>Magnoliopsida</taxon>
        <taxon>eudicotyledons</taxon>
        <taxon>Gunneridae</taxon>
        <taxon>Pentapetalae</taxon>
        <taxon>asterids</taxon>
        <taxon>Ericales</taxon>
        <taxon>Ericaceae</taxon>
        <taxon>Ericoideae</taxon>
        <taxon>Rhodoreae</taxon>
        <taxon>Rhododendron</taxon>
    </lineage>
</organism>
<evidence type="ECO:0000313" key="1">
    <source>
        <dbReference type="EMBL" id="KAI8559729.1"/>
    </source>
</evidence>
<protein>
    <submittedName>
        <fullName evidence="1">Uncharacterized protein</fullName>
    </submittedName>
</protein>
<reference evidence="1" key="1">
    <citation type="submission" date="2022-02" db="EMBL/GenBank/DDBJ databases">
        <title>Plant Genome Project.</title>
        <authorList>
            <person name="Zhang R.-G."/>
        </authorList>
    </citation>
    <scope>NUCLEOTIDE SEQUENCE</scope>
    <source>
        <strain evidence="1">AT1</strain>
    </source>
</reference>
<keyword evidence="2" id="KW-1185">Reference proteome</keyword>